<feature type="region of interest" description="Disordered" evidence="1">
    <location>
        <begin position="1309"/>
        <end position="1339"/>
    </location>
</feature>
<dbReference type="PANTHER" id="PTHR37028">
    <property type="entry name" value="UNNAMED PRODUCT-RELATED"/>
    <property type="match status" value="1"/>
</dbReference>
<feature type="compositionally biased region" description="Basic and acidic residues" evidence="1">
    <location>
        <begin position="545"/>
        <end position="556"/>
    </location>
</feature>
<dbReference type="VEuPathDB" id="CryptoDB:Cvel_25259"/>
<reference evidence="2" key="1">
    <citation type="submission" date="2014-11" db="EMBL/GenBank/DDBJ databases">
        <authorList>
            <person name="Otto D Thomas"/>
            <person name="Naeem Raeece"/>
        </authorList>
    </citation>
    <scope>NUCLEOTIDE SEQUENCE</scope>
</reference>
<feature type="region of interest" description="Disordered" evidence="1">
    <location>
        <begin position="743"/>
        <end position="771"/>
    </location>
</feature>
<accession>A0A0G4H8R7</accession>
<feature type="region of interest" description="Disordered" evidence="1">
    <location>
        <begin position="416"/>
        <end position="585"/>
    </location>
</feature>
<protein>
    <submittedName>
        <fullName evidence="2">Uncharacterized protein</fullName>
    </submittedName>
</protein>
<feature type="region of interest" description="Disordered" evidence="1">
    <location>
        <begin position="838"/>
        <end position="926"/>
    </location>
</feature>
<name>A0A0G4H8R7_9ALVE</name>
<feature type="compositionally biased region" description="Basic and acidic residues" evidence="1">
    <location>
        <begin position="512"/>
        <end position="538"/>
    </location>
</feature>
<feature type="compositionally biased region" description="Basic and acidic residues" evidence="1">
    <location>
        <begin position="331"/>
        <end position="366"/>
    </location>
</feature>
<feature type="compositionally biased region" description="Basic and acidic residues" evidence="1">
    <location>
        <begin position="234"/>
        <end position="245"/>
    </location>
</feature>
<feature type="region of interest" description="Disordered" evidence="1">
    <location>
        <begin position="798"/>
        <end position="817"/>
    </location>
</feature>
<evidence type="ECO:0000313" key="2">
    <source>
        <dbReference type="EMBL" id="CEM40363.1"/>
    </source>
</evidence>
<evidence type="ECO:0000256" key="1">
    <source>
        <dbReference type="SAM" id="MobiDB-lite"/>
    </source>
</evidence>
<feature type="compositionally biased region" description="Low complexity" evidence="1">
    <location>
        <begin position="1217"/>
        <end position="1227"/>
    </location>
</feature>
<feature type="compositionally biased region" description="Basic and acidic residues" evidence="1">
    <location>
        <begin position="278"/>
        <end position="289"/>
    </location>
</feature>
<sequence>MSRRQSKDGMGSVTPREEQEEEGPLMRATREEIIRRLMAERRRRMKGKLQTDALVEDEEPRRREPSSFASFPPPQPTRQTAQREAGSVPQPSECYEEVGGVTGESQNWKGLSEKTRILREETDRALVSSGREARRTSSEQGKSAGVDSAGRLDHDQPLRERFDLDGAPFGSFGALPNGGGRGPARDIDGPMAEAADPRPVSRPVPASSSQEVLVGNVDGNVGGRYAAPTVEEAEGGREGRGERNPNGDLLRVPRSQQRKQDKRAEASSAPSGGGAVSTRKEGQREKGGRQESPPSQLKTEKLGLKASNAPFTSLSVSGPLGASFGGGKAGVESKQRDRISQMMERHRQKVEALQKARQEKEAKEMESCPFRPQINLRSAIVAQRQRQCQQSRNLSLPDRLHLEYYQREWVRTQAREIRDEEERQLAPFKPTLIPRQSQGSSPPKKQKSEVTGGDSRDTEERERPKEKPMHERLDTVIEERRARRQELQLKSEKEEREKRSFQPRISTQSERMVMRRREKDPSEWLPVEERLKARAERSRQRKHKEAVEESEKERQARLAGGGGGGRAGREGKKGSQQQIETGLLAIGNGEQEGAFQSFLERQTLYEQVREHRRAIQAQKAAQELTFKPKVNPQSAALAAAHPSRLLRHSLTLTDKGREHHHPADFLSPCHPASTVFTLGAAASGQEKEREIAAAGATTLLSTVALQQREAEEVLERMQTSTTFGQERGVAAGGEGDSALIAQTATQSPSRRDGQRDHAALFPSSSQKPVGVAPADHQVIHLYAGGPRPTTTDLLPHAAIYPGPGRRDDKSKEKTAEWERECTFRPAISDHSRALAVGRNFSTMLSEQERKKKEREEKQAQKDQEDNNASSQRAGGKNKRGVSPRVSGASRKASQDIDENGEQGGGGSQREKEKEKEDGRDPRFAHIHSIFSCPENLMTKIKEEKEQKDFILAQKKLERETEQLSACTFKPQIGGGSRLATATGGAENGAHGQVRAVAGLGRYLELQDLARRRREESEQRAIKAFGFGAKWEERAPGVPTKSAPFNLATASRAAAAGHGRRCVASELSGAEREMTFQPLTNARRIRAQVREYFDDLEGPADAQLGRGGSRYGFPEDSLNGYEEGEAGVGESDEGFRWDNPSSSSFHSPTGAGLRRVSFSQDGAGKGTIIKGCPPPVPVLPRQGSLGDYVDEGEADRRLRESLPSHLRDLVFPSEDRLASSPPFSSSLAVRGDGRERTDHNGRDVSHEALRGFQIGSGNEHEEEDDFQFTFQGSVPPLTNNPLSSSAASTAVRGARSGDGAAVVGPSQQRVHGLNGTADRHFSSAVHPSVEGRGKARRGTGDVTLDEDLQFLLGDCRAVSPPTLQ</sequence>
<feature type="compositionally biased region" description="Low complexity" evidence="1">
    <location>
        <begin position="197"/>
        <end position="219"/>
    </location>
</feature>
<feature type="compositionally biased region" description="Basic and acidic residues" evidence="1">
    <location>
        <begin position="1230"/>
        <end position="1241"/>
    </location>
</feature>
<gene>
    <name evidence="2" type="ORF">Cvel_25259</name>
</gene>
<feature type="compositionally biased region" description="Basic and acidic residues" evidence="1">
    <location>
        <begin position="111"/>
        <end position="124"/>
    </location>
</feature>
<feature type="compositionally biased region" description="Basic and acidic residues" evidence="1">
    <location>
        <begin position="454"/>
        <end position="500"/>
    </location>
</feature>
<feature type="compositionally biased region" description="Basic and acidic residues" evidence="1">
    <location>
        <begin position="908"/>
        <end position="923"/>
    </location>
</feature>
<proteinExistence type="predicted"/>
<dbReference type="EMBL" id="CDMZ01002023">
    <property type="protein sequence ID" value="CEM40363.1"/>
    <property type="molecule type" value="Genomic_DNA"/>
</dbReference>
<feature type="compositionally biased region" description="Basic and acidic residues" evidence="1">
    <location>
        <begin position="846"/>
        <end position="864"/>
    </location>
</feature>
<dbReference type="PANTHER" id="PTHR37028:SF4">
    <property type="entry name" value="ALMS MOTIF DOMAIN-CONTAINING PROTEIN"/>
    <property type="match status" value="1"/>
</dbReference>
<feature type="region of interest" description="Disordered" evidence="1">
    <location>
        <begin position="1"/>
        <end position="29"/>
    </location>
</feature>
<feature type="compositionally biased region" description="Basic and acidic residues" evidence="1">
    <location>
        <begin position="804"/>
        <end position="817"/>
    </location>
</feature>
<feature type="region of interest" description="Disordered" evidence="1">
    <location>
        <begin position="41"/>
        <end position="369"/>
    </location>
</feature>
<feature type="region of interest" description="Disordered" evidence="1">
    <location>
        <begin position="1119"/>
        <end position="1150"/>
    </location>
</feature>
<feature type="compositionally biased region" description="Basic and acidic residues" evidence="1">
    <location>
        <begin position="150"/>
        <end position="164"/>
    </location>
</feature>
<feature type="region of interest" description="Disordered" evidence="1">
    <location>
        <begin position="1212"/>
        <end position="1241"/>
    </location>
</feature>
<organism evidence="2">
    <name type="scientific">Chromera velia CCMP2878</name>
    <dbReference type="NCBI Taxonomy" id="1169474"/>
    <lineage>
        <taxon>Eukaryota</taxon>
        <taxon>Sar</taxon>
        <taxon>Alveolata</taxon>
        <taxon>Colpodellida</taxon>
        <taxon>Chromeraceae</taxon>
        <taxon>Chromera</taxon>
    </lineage>
</organism>
<feature type="compositionally biased region" description="Basic and acidic residues" evidence="1">
    <location>
        <begin position="749"/>
        <end position="758"/>
    </location>
</feature>
<feature type="compositionally biased region" description="Low complexity" evidence="1">
    <location>
        <begin position="434"/>
        <end position="443"/>
    </location>
</feature>